<dbReference type="RefSeq" id="XP_016612696.1">
    <property type="nucleotide sequence ID" value="XM_016756976.1"/>
</dbReference>
<dbReference type="OrthoDB" id="2149085at2759"/>
<dbReference type="eggNOG" id="ENOG502S63V">
    <property type="taxonomic scope" value="Eukaryota"/>
</dbReference>
<dbReference type="InParanoid" id="A0A0L0HUA1"/>
<dbReference type="EMBL" id="KQ257450">
    <property type="protein sequence ID" value="KND04657.1"/>
    <property type="molecule type" value="Genomic_DNA"/>
</dbReference>
<dbReference type="Proteomes" id="UP000053201">
    <property type="component" value="Unassembled WGS sequence"/>
</dbReference>
<organism evidence="1 2">
    <name type="scientific">Spizellomyces punctatus (strain DAOM BR117)</name>
    <dbReference type="NCBI Taxonomy" id="645134"/>
    <lineage>
        <taxon>Eukaryota</taxon>
        <taxon>Fungi</taxon>
        <taxon>Fungi incertae sedis</taxon>
        <taxon>Chytridiomycota</taxon>
        <taxon>Chytridiomycota incertae sedis</taxon>
        <taxon>Chytridiomycetes</taxon>
        <taxon>Spizellomycetales</taxon>
        <taxon>Spizellomycetaceae</taxon>
        <taxon>Spizellomyces</taxon>
    </lineage>
</organism>
<evidence type="ECO:0000313" key="1">
    <source>
        <dbReference type="EMBL" id="KND04657.1"/>
    </source>
</evidence>
<gene>
    <name evidence="1" type="ORF">SPPG_08836</name>
</gene>
<reference evidence="1 2" key="1">
    <citation type="submission" date="2009-08" db="EMBL/GenBank/DDBJ databases">
        <title>The Genome Sequence of Spizellomyces punctatus strain DAOM BR117.</title>
        <authorList>
            <consortium name="The Broad Institute Genome Sequencing Platform"/>
            <person name="Russ C."/>
            <person name="Cuomo C."/>
            <person name="Shea T."/>
            <person name="Young S.K."/>
            <person name="Zeng Q."/>
            <person name="Koehrsen M."/>
            <person name="Haas B."/>
            <person name="Borodovsky M."/>
            <person name="Guigo R."/>
            <person name="Alvarado L."/>
            <person name="Berlin A."/>
            <person name="Bochicchio J."/>
            <person name="Borenstein D."/>
            <person name="Chapman S."/>
            <person name="Chen Z."/>
            <person name="Engels R."/>
            <person name="Freedman E."/>
            <person name="Gellesch M."/>
            <person name="Goldberg J."/>
            <person name="Griggs A."/>
            <person name="Gujja S."/>
            <person name="Heiman D."/>
            <person name="Hepburn T."/>
            <person name="Howarth C."/>
            <person name="Jen D."/>
            <person name="Larson L."/>
            <person name="Lewis B."/>
            <person name="Mehta T."/>
            <person name="Park D."/>
            <person name="Pearson M."/>
            <person name="Roberts A."/>
            <person name="Saif S."/>
            <person name="Shenoy N."/>
            <person name="Sisk P."/>
            <person name="Stolte C."/>
            <person name="Sykes S."/>
            <person name="Thomson T."/>
            <person name="Walk T."/>
            <person name="White J."/>
            <person name="Yandava C."/>
            <person name="Burger G."/>
            <person name="Gray M.W."/>
            <person name="Holland P.W.H."/>
            <person name="King N."/>
            <person name="Lang F.B.F."/>
            <person name="Roger A.J."/>
            <person name="Ruiz-Trillo I."/>
            <person name="Lander E."/>
            <person name="Nusbaum C."/>
        </authorList>
    </citation>
    <scope>NUCLEOTIDE SEQUENCE [LARGE SCALE GENOMIC DNA]</scope>
    <source>
        <strain evidence="1 2">DAOM BR117</strain>
    </source>
</reference>
<evidence type="ECO:0000313" key="2">
    <source>
        <dbReference type="Proteomes" id="UP000053201"/>
    </source>
</evidence>
<accession>A0A0L0HUA1</accession>
<proteinExistence type="predicted"/>
<sequence length="625" mass="72948">MPPKKKQKLEKLDKPTLHTCNKTSFAKAFLPNETYRQRLLDYIAIIHQLADHASHALKFYILYAPTFPTVNEDTIEAILYLLNKGEAWHPRKEAKKALRGCLLPYIRRYCQIVGFIHPNLRGEQQSINYLTASMMTNLKVNIQEHFMQMLLRYINLRLNVKGRGRLPLKSDARKAFFARLRYLKSIFLFDVMPESLDDLTAEESELLEEMWSFIPLSDQPLAYSVAVDPLAFFPAYCKLSVLYERHGFRRFSAIPLRRSLMQSHIRIDTVILYQHILCITRREAETVEKVDLWLRVCNLRNKAFRSRRGMQFEGSISTDGTSVSVYLKHPEADKYGKGARKSAKSLEDEVKVQYMEKNLPACRAAENIVVIDPNKRDILYCQDSNGTTFRYTANQRAMETGSRRQRKERQQMKKEAGIDLIESRIPSHKTMNLMDFTRYLLVRRADSDRRKEFYSHPAHTRWKWHAFINRQKSESDLISNMHNKFGNFTIVMGDWSDAGRTARFQTSSKTKGWRTLFKRNRINCFLLDEYKTSSVCPHCLASSADFLEKGFKTRPHSRPWRRREGKIEKVHGLLGCTNPNCQQAWTMRYWNRDTLSTCNMLMIVQSMLDGHGRPKVFSRGVPAVA</sequence>
<protein>
    <submittedName>
        <fullName evidence="1">Uncharacterized protein</fullName>
    </submittedName>
</protein>
<dbReference type="VEuPathDB" id="FungiDB:SPPG_08836"/>
<keyword evidence="2" id="KW-1185">Reference proteome</keyword>
<dbReference type="AlphaFoldDB" id="A0A0L0HUA1"/>
<name>A0A0L0HUA1_SPIPD</name>
<dbReference type="GeneID" id="27691961"/>